<dbReference type="InterPro" id="IPR050790">
    <property type="entry name" value="ExbB/TolQ_transport"/>
</dbReference>
<feature type="transmembrane region" description="Helical" evidence="8">
    <location>
        <begin position="86"/>
        <end position="108"/>
    </location>
</feature>
<evidence type="ECO:0000256" key="4">
    <source>
        <dbReference type="ARBA" id="ARBA00022989"/>
    </source>
</evidence>
<evidence type="ECO:0000259" key="9">
    <source>
        <dbReference type="Pfam" id="PF01618"/>
    </source>
</evidence>
<comment type="subcellular location">
    <subcellularLocation>
        <location evidence="1">Cell membrane</location>
        <topology evidence="1">Multi-pass membrane protein</topology>
    </subcellularLocation>
    <subcellularLocation>
        <location evidence="6">Membrane</location>
        <topology evidence="6">Multi-pass membrane protein</topology>
    </subcellularLocation>
</comment>
<reference evidence="10 11" key="1">
    <citation type="submission" date="2019-02" db="EMBL/GenBank/DDBJ databases">
        <title>Deep-cultivation of Planctomycetes and their phenomic and genomic characterization uncovers novel biology.</title>
        <authorList>
            <person name="Wiegand S."/>
            <person name="Jogler M."/>
            <person name="Boedeker C."/>
            <person name="Pinto D."/>
            <person name="Vollmers J."/>
            <person name="Rivas-Marin E."/>
            <person name="Kohn T."/>
            <person name="Peeters S.H."/>
            <person name="Heuer A."/>
            <person name="Rast P."/>
            <person name="Oberbeckmann S."/>
            <person name="Bunk B."/>
            <person name="Jeske O."/>
            <person name="Meyerdierks A."/>
            <person name="Storesund J.E."/>
            <person name="Kallscheuer N."/>
            <person name="Luecker S."/>
            <person name="Lage O.M."/>
            <person name="Pohl T."/>
            <person name="Merkel B.J."/>
            <person name="Hornburger P."/>
            <person name="Mueller R.-W."/>
            <person name="Bruemmer F."/>
            <person name="Labrenz M."/>
            <person name="Spormann A.M."/>
            <person name="Op den Camp H."/>
            <person name="Overmann J."/>
            <person name="Amann R."/>
            <person name="Jetten M.S.M."/>
            <person name="Mascher T."/>
            <person name="Medema M.H."/>
            <person name="Devos D.P."/>
            <person name="Kaster A.-K."/>
            <person name="Ovreas L."/>
            <person name="Rohde M."/>
            <person name="Galperin M.Y."/>
            <person name="Jogler C."/>
        </authorList>
    </citation>
    <scope>NUCLEOTIDE SEQUENCE [LARGE SCALE GENOMIC DNA]</scope>
    <source>
        <strain evidence="10 11">Q31a</strain>
    </source>
</reference>
<gene>
    <name evidence="10" type="primary">exbB_2</name>
    <name evidence="10" type="ORF">Q31a_56190</name>
</gene>
<feature type="transmembrane region" description="Helical" evidence="8">
    <location>
        <begin position="229"/>
        <end position="253"/>
    </location>
</feature>
<evidence type="ECO:0000256" key="5">
    <source>
        <dbReference type="ARBA" id="ARBA00023136"/>
    </source>
</evidence>
<evidence type="ECO:0000256" key="1">
    <source>
        <dbReference type="ARBA" id="ARBA00004651"/>
    </source>
</evidence>
<feature type="region of interest" description="Disordered" evidence="7">
    <location>
        <begin position="43"/>
        <end position="68"/>
    </location>
</feature>
<dbReference type="GO" id="GO:0005886">
    <property type="term" value="C:plasma membrane"/>
    <property type="evidence" value="ECO:0007669"/>
    <property type="project" value="UniProtKB-SubCell"/>
</dbReference>
<feature type="compositionally biased region" description="Low complexity" evidence="7">
    <location>
        <begin position="43"/>
        <end position="66"/>
    </location>
</feature>
<dbReference type="RefSeq" id="WP_145084306.1">
    <property type="nucleotide sequence ID" value="NZ_CP036298.1"/>
</dbReference>
<organism evidence="10 11">
    <name type="scientific">Aureliella helgolandensis</name>
    <dbReference type="NCBI Taxonomy" id="2527968"/>
    <lineage>
        <taxon>Bacteria</taxon>
        <taxon>Pseudomonadati</taxon>
        <taxon>Planctomycetota</taxon>
        <taxon>Planctomycetia</taxon>
        <taxon>Pirellulales</taxon>
        <taxon>Pirellulaceae</taxon>
        <taxon>Aureliella</taxon>
    </lineage>
</organism>
<proteinExistence type="inferred from homology"/>
<dbReference type="PANTHER" id="PTHR30625:SF17">
    <property type="entry name" value="TOLQ-RELATED"/>
    <property type="match status" value="1"/>
</dbReference>
<keyword evidence="4 8" id="KW-1133">Transmembrane helix</keyword>
<name>A0A518GF51_9BACT</name>
<dbReference type="OrthoDB" id="9809716at2"/>
<evidence type="ECO:0000256" key="6">
    <source>
        <dbReference type="RuleBase" id="RU004057"/>
    </source>
</evidence>
<dbReference type="InterPro" id="IPR002898">
    <property type="entry name" value="MotA_ExbB_proton_chnl"/>
</dbReference>
<dbReference type="KEGG" id="ahel:Q31a_56190"/>
<dbReference type="PANTHER" id="PTHR30625">
    <property type="entry name" value="PROTEIN TOLQ"/>
    <property type="match status" value="1"/>
</dbReference>
<keyword evidence="3 8" id="KW-0812">Transmembrane</keyword>
<evidence type="ECO:0000256" key="7">
    <source>
        <dbReference type="SAM" id="MobiDB-lite"/>
    </source>
</evidence>
<keyword evidence="5 8" id="KW-0472">Membrane</keyword>
<evidence type="ECO:0000313" key="10">
    <source>
        <dbReference type="EMBL" id="QDV27231.1"/>
    </source>
</evidence>
<keyword evidence="2" id="KW-1003">Cell membrane</keyword>
<dbReference type="Proteomes" id="UP000318017">
    <property type="component" value="Chromosome"/>
</dbReference>
<comment type="similarity">
    <text evidence="6">Belongs to the exbB/tolQ family.</text>
</comment>
<feature type="domain" description="MotA/TolQ/ExbB proton channel" evidence="9">
    <location>
        <begin position="145"/>
        <end position="263"/>
    </location>
</feature>
<sequence length="277" mass="29251">MQYSLLARWPFVAILLGLFLVPAHVSLGQDELLDALGEQPAAEPAPVADAPADDAPAPGPAGEAAESGGQKASSNLLVWTFQALGIPYTVIFAALSITLVTLIVMNLIAARQDNICPPDLVEGVEEQLAANNPQGAAELIQTDDSFLGQVVASGLSKIDRGYEHAVEAMQEVGEEETMKLEHNLSYMALIGNISPMIGLFGTVQGMISAFRTIATSGSTPKPDALAMDISTALFTTLAGLAVAIPAIAVYNILRNRVQRLTLQVGVTSEELLERFRA</sequence>
<dbReference type="EMBL" id="CP036298">
    <property type="protein sequence ID" value="QDV27231.1"/>
    <property type="molecule type" value="Genomic_DNA"/>
</dbReference>
<dbReference type="AlphaFoldDB" id="A0A518GF51"/>
<feature type="transmembrane region" description="Helical" evidence="8">
    <location>
        <begin position="186"/>
        <end position="209"/>
    </location>
</feature>
<evidence type="ECO:0000256" key="2">
    <source>
        <dbReference type="ARBA" id="ARBA00022475"/>
    </source>
</evidence>
<keyword evidence="6" id="KW-0813">Transport</keyword>
<evidence type="ECO:0000313" key="11">
    <source>
        <dbReference type="Proteomes" id="UP000318017"/>
    </source>
</evidence>
<accession>A0A518GF51</accession>
<protein>
    <submittedName>
        <fullName evidence="10">Biopolymer transport protein ExbB</fullName>
    </submittedName>
</protein>
<evidence type="ECO:0000256" key="3">
    <source>
        <dbReference type="ARBA" id="ARBA00022692"/>
    </source>
</evidence>
<keyword evidence="11" id="KW-1185">Reference proteome</keyword>
<evidence type="ECO:0000256" key="8">
    <source>
        <dbReference type="SAM" id="Phobius"/>
    </source>
</evidence>
<dbReference type="GO" id="GO:0017038">
    <property type="term" value="P:protein import"/>
    <property type="evidence" value="ECO:0007669"/>
    <property type="project" value="TreeGrafter"/>
</dbReference>
<dbReference type="Pfam" id="PF01618">
    <property type="entry name" value="MotA_ExbB"/>
    <property type="match status" value="1"/>
</dbReference>
<keyword evidence="6" id="KW-0653">Protein transport</keyword>